<dbReference type="EMBL" id="OZ034836">
    <property type="protein sequence ID" value="CAL1677489.1"/>
    <property type="molecule type" value="Genomic_DNA"/>
</dbReference>
<dbReference type="Proteomes" id="UP001497644">
    <property type="component" value="Chromosome 13"/>
</dbReference>
<keyword evidence="1" id="KW-1133">Transmembrane helix</keyword>
<accession>A0AAV2NDF3</accession>
<dbReference type="GO" id="GO:0032880">
    <property type="term" value="P:regulation of protein localization"/>
    <property type="evidence" value="ECO:0007669"/>
    <property type="project" value="TreeGrafter"/>
</dbReference>
<sequence length="115" mass="13001">MNSKDKMIPRALQTSSGTCLIYTVMLANVAIMIQRVIQAFWPFWLANGSELLHMLKSDRHVGGFPTRAQDILANAVHTAFGSLVRCVTLEPERNLRAAIPLQQTHVLMRSLRKWT</sequence>
<keyword evidence="1" id="KW-0812">Transmembrane</keyword>
<proteinExistence type="predicted"/>
<evidence type="ECO:0000313" key="3">
    <source>
        <dbReference type="Proteomes" id="UP001497644"/>
    </source>
</evidence>
<protein>
    <submittedName>
        <fullName evidence="2">Uncharacterized protein</fullName>
    </submittedName>
</protein>
<reference evidence="2" key="1">
    <citation type="submission" date="2024-04" db="EMBL/GenBank/DDBJ databases">
        <authorList>
            <consortium name="Molecular Ecology Group"/>
        </authorList>
    </citation>
    <scope>NUCLEOTIDE SEQUENCE</scope>
</reference>
<dbReference type="InterPro" id="IPR028842">
    <property type="entry name" value="Afadin"/>
</dbReference>
<gene>
    <name evidence="2" type="ORF">LPLAT_LOCUS3515</name>
</gene>
<feature type="transmembrane region" description="Helical" evidence="1">
    <location>
        <begin position="20"/>
        <end position="44"/>
    </location>
</feature>
<keyword evidence="3" id="KW-1185">Reference proteome</keyword>
<evidence type="ECO:0000313" key="2">
    <source>
        <dbReference type="EMBL" id="CAL1677489.1"/>
    </source>
</evidence>
<dbReference type="PANTHER" id="PTHR10398:SF2">
    <property type="entry name" value="AFADIN"/>
    <property type="match status" value="1"/>
</dbReference>
<name>A0AAV2NDF3_9HYME</name>
<dbReference type="GO" id="GO:0050839">
    <property type="term" value="F:cell adhesion molecule binding"/>
    <property type="evidence" value="ECO:0007669"/>
    <property type="project" value="TreeGrafter"/>
</dbReference>
<keyword evidence="1" id="KW-0472">Membrane</keyword>
<evidence type="ECO:0000256" key="1">
    <source>
        <dbReference type="SAM" id="Phobius"/>
    </source>
</evidence>
<dbReference type="AlphaFoldDB" id="A0AAV2NDF3"/>
<organism evidence="2 3">
    <name type="scientific">Lasius platythorax</name>
    <dbReference type="NCBI Taxonomy" id="488582"/>
    <lineage>
        <taxon>Eukaryota</taxon>
        <taxon>Metazoa</taxon>
        <taxon>Ecdysozoa</taxon>
        <taxon>Arthropoda</taxon>
        <taxon>Hexapoda</taxon>
        <taxon>Insecta</taxon>
        <taxon>Pterygota</taxon>
        <taxon>Neoptera</taxon>
        <taxon>Endopterygota</taxon>
        <taxon>Hymenoptera</taxon>
        <taxon>Apocrita</taxon>
        <taxon>Aculeata</taxon>
        <taxon>Formicoidea</taxon>
        <taxon>Formicidae</taxon>
        <taxon>Formicinae</taxon>
        <taxon>Lasius</taxon>
        <taxon>Lasius</taxon>
    </lineage>
</organism>
<dbReference type="PANTHER" id="PTHR10398">
    <property type="entry name" value="AFADIN"/>
    <property type="match status" value="1"/>
</dbReference>
<dbReference type="GO" id="GO:0005912">
    <property type="term" value="C:adherens junction"/>
    <property type="evidence" value="ECO:0007669"/>
    <property type="project" value="TreeGrafter"/>
</dbReference>